<dbReference type="GO" id="GO:0007030">
    <property type="term" value="P:Golgi organization"/>
    <property type="evidence" value="ECO:0007669"/>
    <property type="project" value="TreeGrafter"/>
</dbReference>
<feature type="coiled-coil region" evidence="4">
    <location>
        <begin position="1615"/>
        <end position="1642"/>
    </location>
</feature>
<keyword evidence="2" id="KW-0333">Golgi apparatus</keyword>
<dbReference type="Proteomes" id="UP000287033">
    <property type="component" value="Unassembled WGS sequence"/>
</dbReference>
<feature type="coiled-coil region" evidence="4">
    <location>
        <begin position="617"/>
        <end position="962"/>
    </location>
</feature>
<comment type="subcellular location">
    <subcellularLocation>
        <location evidence="1">Golgi apparatus</location>
    </subcellularLocation>
</comment>
<feature type="coiled-coil region" evidence="4">
    <location>
        <begin position="1320"/>
        <end position="1368"/>
    </location>
</feature>
<feature type="coiled-coil region" evidence="4">
    <location>
        <begin position="1002"/>
        <end position="1029"/>
    </location>
</feature>
<name>A0A401S1C0_CHIPU</name>
<feature type="coiled-coil region" evidence="4">
    <location>
        <begin position="1087"/>
        <end position="1168"/>
    </location>
</feature>
<reference evidence="6 7" key="1">
    <citation type="journal article" date="2018" name="Nat. Ecol. Evol.">
        <title>Shark genomes provide insights into elasmobranch evolution and the origin of vertebrates.</title>
        <authorList>
            <person name="Hara Y"/>
            <person name="Yamaguchi K"/>
            <person name="Onimaru K"/>
            <person name="Kadota M"/>
            <person name="Koyanagi M"/>
            <person name="Keeley SD"/>
            <person name="Tatsumi K"/>
            <person name="Tanaka K"/>
            <person name="Motone F"/>
            <person name="Kageyama Y"/>
            <person name="Nozu R"/>
            <person name="Adachi N"/>
            <person name="Nishimura O"/>
            <person name="Nakagawa R"/>
            <person name="Tanegashima C"/>
            <person name="Kiyatake I"/>
            <person name="Matsumoto R"/>
            <person name="Murakumo K"/>
            <person name="Nishida K"/>
            <person name="Terakita A"/>
            <person name="Kuratani S"/>
            <person name="Sato K"/>
            <person name="Hyodo S Kuraku.S."/>
        </authorList>
    </citation>
    <scope>NUCLEOTIDE SEQUENCE [LARGE SCALE GENOMIC DNA]</scope>
</reference>
<dbReference type="GO" id="GO:0031267">
    <property type="term" value="F:small GTPase binding"/>
    <property type="evidence" value="ECO:0007669"/>
    <property type="project" value="TreeGrafter"/>
</dbReference>
<evidence type="ECO:0000256" key="3">
    <source>
        <dbReference type="ARBA" id="ARBA00023054"/>
    </source>
</evidence>
<sequence length="1967" mass="223769">MSSWFGGIGSGLGQSLGQVGGSLTSLTGQLSSFTKDMLAEGAEEVQDPASELHVSNSRLKDVETAYSTQKSEYERLKKLYSDLEEKEAAAELQIKQLSSEYRNQLQQKEVTISLLKARQNSLQDQVQKLQSAAQSSQVGVTSSTTSTAFLPVDVPHASTFHGDTMDFGDVIWSQHEINRLSKEVSRLEVEVAHWKVLAQGQGSDSSGEDEKYKLQKTIEEMKKQLSQEIDDHQHELSALQDAHRQKLTNLTLRHRDELAEYEERIEELEQQLQEAGVVPSDHSVLLEEKADQLVARKQSGDELENQVKTRNKEPADGLLHEKANSSTEIRQLKEECKRLQEEYTKSQSCIQDLQSTVEKQKNQLSGNVALEEEVYLLRQAVADADNKLKRLNNTNEAKYNGKEDIQELKASLQLSIHEKEKLQKEKDAIQEELSKLQNMQGNGNSLSDLNSLTKEVSELRHNLSTKESELLEISMQKDTLMSELEELDKQNQEATEHVITLKDLLAQQRKDSENKLKELQSELEIVAVDKALMVKELESQRDKLSQSAFALNDLHMSKQQLEMKVKGLMEELSKSNTHSSDLKAENLNLLKKVQSTESQLSIVKAELTQAVQQALSKQGQEELLQVKESEISELRKQVSEMKCINDEIQIDLKIQNEKLAAEKEEATVTINDVKEQLEAAVASRNEISKEGVTLLEALRMEKAQLQFELNQAEKRVNEEAAKYEHTIEELTKARNLDATTLQKEHDHLIKANQEKDFKIEELKRTVQQLETDHEETREMLKSSLDGQQQLTDLLNEKEVFVEALNERSSELQQELEKNVNISRDCESLKQSLEEKDRQLSAMKEENNHLKEEMDRFRDQQSRPQPTAEPKTLDIIIELETEITELNNKKNSLEEEIRQHKKTVEQQKQNVLELQRSIQAQGKEGDEAKTQCQEITSMYEKLISEKDKEIHSLQESIDQMRTQCQREAPVSPADAPVILQETKVLTVNGENGNEKHDLSKVEIDRLVNGLKEKEMEIKVLNEKYLSLNKQLDQLPVFKDEVGRLTQIIQQKNVEIQTLHARVTPGSYMQVGADVAYLQQQLQAYAMEREQMLAVLNEKTRENSQLKTEYHRMMDIVAAKEAALLKLQEENLKMVNKYENESQDMVRETIQNLSRIIREKDMEIDALTQKCQTLVTVLQTSGMGSGGESGLVSSNQFEELLQERDKLKQQVKKMEEWKQQVITTVQNMQHESAQLQHELLKLQGRLSTDGDCNSRLQVDYNRLIHSYEQKEKRLQTLSQELAEVQQSIGQLSSTKNLILDKLDGVPVSGVLQTPVSCSGFSSEEQLDQIKKLQQEVERLNKVLEGKEATIVELQNNVKSLNSQAADAEMGKKEQGATALEMKHVRERNEELQRSFREKDLLIKSKSDQLSSVTESLRNRDAENEVLKQAVTNLKERISFLEMDVHKVQEENDQIVAKSREKETEFRALQETNMQFSMMLREREFETNSMKEKASALEKLLKEKEEGKTGELNQLLNEVKSMQEQAGMFQHERDQVMLALKQKQMENSALVNELQHTRDKEQRLNQDLQRLRQHLIEMEESYTKEALAAEDREAELRKRATFLGEKLASSSSAVENASHQASLQVESLQEQLQTIAKQRDEAVMQLNTSQEQVKQYAMSLTNLQMVIEQFQQEEKAMYATELEKYQKDIAEWKKKASNLEKTVTDLEQHLKEANEALDSASRLAEQLDLKEEQLEDLKKQVVTQQDMLEDAQRKLLNLVNNSEGRIDKVLMRNLFVSYFHTPKNKRDEAIRLLGNVLGLKKEEIKELLDSEHRGVTGWVTSWLGVNRGGGSQSFPSTPQRPNQNPDLNNSFSQMFVKFLEVESRPSLPPLKLPVYNVHPVGATSGSSQPSSSYSGHTAGTLGEGLVKKSDSNPFLAPRSAAIPLITSTASSGVGASHLLMKPISNALPTFTPLPVSPDSSAGAVLKDLLK</sequence>
<dbReference type="OMA" id="RHIAQIS"/>
<accession>A0A401S1C0</accession>
<evidence type="ECO:0000313" key="7">
    <source>
        <dbReference type="Proteomes" id="UP000287033"/>
    </source>
</evidence>
<dbReference type="GO" id="GO:0005794">
    <property type="term" value="C:Golgi apparatus"/>
    <property type="evidence" value="ECO:0007669"/>
    <property type="project" value="UniProtKB-SubCell"/>
</dbReference>
<evidence type="ECO:0000313" key="6">
    <source>
        <dbReference type="EMBL" id="GCC24185.1"/>
    </source>
</evidence>
<feature type="coiled-coil region" evidence="4">
    <location>
        <begin position="59"/>
        <end position="132"/>
    </location>
</feature>
<feature type="coiled-coil region" evidence="4">
    <location>
        <begin position="1672"/>
        <end position="1758"/>
    </location>
</feature>
<evidence type="ECO:0000256" key="1">
    <source>
        <dbReference type="ARBA" id="ARBA00004555"/>
    </source>
</evidence>
<protein>
    <recommendedName>
        <fullName evidence="5">GRIP domain-containing protein</fullName>
    </recommendedName>
</protein>
<organism evidence="6 7">
    <name type="scientific">Chiloscyllium punctatum</name>
    <name type="common">Brownbanded bambooshark</name>
    <name type="synonym">Hemiscyllium punctatum</name>
    <dbReference type="NCBI Taxonomy" id="137246"/>
    <lineage>
        <taxon>Eukaryota</taxon>
        <taxon>Metazoa</taxon>
        <taxon>Chordata</taxon>
        <taxon>Craniata</taxon>
        <taxon>Vertebrata</taxon>
        <taxon>Chondrichthyes</taxon>
        <taxon>Elasmobranchii</taxon>
        <taxon>Galeomorphii</taxon>
        <taxon>Galeoidea</taxon>
        <taxon>Orectolobiformes</taxon>
        <taxon>Hemiscylliidae</taxon>
        <taxon>Chiloscyllium</taxon>
    </lineage>
</organism>
<dbReference type="InterPro" id="IPR000237">
    <property type="entry name" value="GRIP_dom"/>
</dbReference>
<dbReference type="Gene3D" id="1.20.1170.10">
    <property type="match status" value="1"/>
</dbReference>
<dbReference type="PROSITE" id="PS50913">
    <property type="entry name" value="GRIP"/>
    <property type="match status" value="1"/>
</dbReference>
<evidence type="ECO:0000259" key="5">
    <source>
        <dbReference type="PROSITE" id="PS50913"/>
    </source>
</evidence>
<keyword evidence="3 4" id="KW-0175">Coiled coil</keyword>
<dbReference type="OrthoDB" id="425925at2759"/>
<evidence type="ECO:0000256" key="4">
    <source>
        <dbReference type="SAM" id="Coils"/>
    </source>
</evidence>
<feature type="coiled-coil region" evidence="4">
    <location>
        <begin position="1502"/>
        <end position="1578"/>
    </location>
</feature>
<dbReference type="PANTHER" id="PTHR18921:SF2">
    <property type="entry name" value="THYROID RECEPTOR-INTERACTING PROTEIN 11"/>
    <property type="match status" value="1"/>
</dbReference>
<dbReference type="Gene3D" id="1.10.287.1490">
    <property type="match status" value="1"/>
</dbReference>
<comment type="caution">
    <text evidence="6">The sequence shown here is derived from an EMBL/GenBank/DDBJ whole genome shotgun (WGS) entry which is preliminary data.</text>
</comment>
<feature type="coiled-coil region" evidence="4">
    <location>
        <begin position="315"/>
        <end position="349"/>
    </location>
</feature>
<gene>
    <name evidence="6" type="ORF">chiPu_0002585</name>
</gene>
<feature type="coiled-coil region" evidence="4">
    <location>
        <begin position="1195"/>
        <end position="1292"/>
    </location>
</feature>
<dbReference type="EMBL" id="BEZZ01000049">
    <property type="protein sequence ID" value="GCC24185.1"/>
    <property type="molecule type" value="Genomic_DNA"/>
</dbReference>
<proteinExistence type="predicted"/>
<dbReference type="PANTHER" id="PTHR18921">
    <property type="entry name" value="MYOSIN HEAVY CHAIN - RELATED"/>
    <property type="match status" value="1"/>
</dbReference>
<feature type="coiled-coil region" evidence="4">
    <location>
        <begin position="215"/>
        <end position="278"/>
    </location>
</feature>
<evidence type="ECO:0000256" key="2">
    <source>
        <dbReference type="ARBA" id="ARBA00023034"/>
    </source>
</evidence>
<feature type="coiled-coil region" evidence="4">
    <location>
        <begin position="405"/>
        <end position="578"/>
    </location>
</feature>
<feature type="domain" description="GRIP" evidence="5">
    <location>
        <begin position="1758"/>
        <end position="1807"/>
    </location>
</feature>
<keyword evidence="7" id="KW-1185">Reference proteome</keyword>
<feature type="coiled-coil region" evidence="4">
    <location>
        <begin position="1414"/>
        <end position="1448"/>
    </location>
</feature>
<dbReference type="STRING" id="137246.A0A401S1C0"/>
<dbReference type="GO" id="GO:0006888">
    <property type="term" value="P:endoplasmic reticulum to Golgi vesicle-mediated transport"/>
    <property type="evidence" value="ECO:0007669"/>
    <property type="project" value="TreeGrafter"/>
</dbReference>